<proteinExistence type="predicted"/>
<evidence type="ECO:0000259" key="3">
    <source>
        <dbReference type="Pfam" id="PF16344"/>
    </source>
</evidence>
<evidence type="ECO:0000259" key="2">
    <source>
        <dbReference type="Pfam" id="PF04773"/>
    </source>
</evidence>
<keyword evidence="7" id="KW-1185">Reference proteome</keyword>
<dbReference type="Gene3D" id="3.55.50.30">
    <property type="match status" value="1"/>
</dbReference>
<dbReference type="Pfam" id="PF16344">
    <property type="entry name" value="FecR_C"/>
    <property type="match status" value="1"/>
</dbReference>
<gene>
    <name evidence="4" type="ORF">J2Z56_003592</name>
    <name evidence="5" type="ORF">J2Z57_003607</name>
</gene>
<dbReference type="PIRSF" id="PIRSF018266">
    <property type="entry name" value="FecR"/>
    <property type="match status" value="1"/>
</dbReference>
<dbReference type="Gene3D" id="2.60.120.1440">
    <property type="match status" value="1"/>
</dbReference>
<dbReference type="Proteomes" id="UP001231587">
    <property type="component" value="Unassembled WGS sequence"/>
</dbReference>
<evidence type="ECO:0000256" key="1">
    <source>
        <dbReference type="SAM" id="Phobius"/>
    </source>
</evidence>
<dbReference type="InterPro" id="IPR032508">
    <property type="entry name" value="FecR_C"/>
</dbReference>
<name>A0A9X1CDW3_9FLAO</name>
<sequence length="373" mass="42591">MNNTASPEEIQVLTAWIKRNPEAYKDYVELHYLITRDKNNGEAEHFKKDLLFKFNSMFKKQKRAQVWLKYAAILIVALAGTSYLFLKQSGTAVKVQQEVTITFGNGKQDILNTKAFHVISNANAVVAKQEGTKLIYNVDEVNTIDEHQPLVYNTVHVPYGKTFQVVLSDGTEVHLNSGTTFTYPTAFYTTGERHVELIGEAYFSVTSDSLRPFMVQSKLLETRVLGTEFNFSSYPDDDVAHVVLVEGRVAVSQQENLASAEVFLKPNQMATYSPNQDDIEVTDVDVSRYTAWISGILYFRNETFSHIAKKLERHYSVKIDIENDSLKSEKFTGRFKTESIEEVLQGFQRLKTFEYVLKDDHIILTHNTKKPMP</sequence>
<feature type="domain" description="FecR protein" evidence="2">
    <location>
        <begin position="155"/>
        <end position="249"/>
    </location>
</feature>
<keyword evidence="1" id="KW-1133">Transmembrane helix</keyword>
<reference evidence="4" key="1">
    <citation type="submission" date="2021-03" db="EMBL/GenBank/DDBJ databases">
        <title>Genomic Encyclopedia of Type Strains, Phase IV (KMG-IV): sequencing the most valuable type-strain genomes for metagenomic binning, comparative biology and taxonomic classification.</title>
        <authorList>
            <person name="Goeker M."/>
        </authorList>
    </citation>
    <scope>NUCLEOTIDE SEQUENCE</scope>
    <source>
        <strain evidence="4">DSM 15523</strain>
        <strain evidence="5 7">DSM 16476</strain>
    </source>
</reference>
<accession>A0A9X1CDW3</accession>
<keyword evidence="1" id="KW-0472">Membrane</keyword>
<evidence type="ECO:0000313" key="5">
    <source>
        <dbReference type="EMBL" id="MDQ0337145.1"/>
    </source>
</evidence>
<protein>
    <submittedName>
        <fullName evidence="4">Ferric-dicitrate binding protein FerR (Iron transport regulator)</fullName>
    </submittedName>
</protein>
<evidence type="ECO:0000313" key="6">
    <source>
        <dbReference type="Proteomes" id="UP001138672"/>
    </source>
</evidence>
<keyword evidence="1" id="KW-0812">Transmembrane</keyword>
<dbReference type="EMBL" id="JAGGJQ010000013">
    <property type="protein sequence ID" value="MBP1841654.1"/>
    <property type="molecule type" value="Genomic_DNA"/>
</dbReference>
<dbReference type="RefSeq" id="WP_198151436.1">
    <property type="nucleotide sequence ID" value="NZ_JAGGJQ010000013.1"/>
</dbReference>
<comment type="caution">
    <text evidence="4">The sequence shown here is derived from an EMBL/GenBank/DDBJ whole genome shotgun (WGS) entry which is preliminary data.</text>
</comment>
<dbReference type="GO" id="GO:0016989">
    <property type="term" value="F:sigma factor antagonist activity"/>
    <property type="evidence" value="ECO:0007669"/>
    <property type="project" value="TreeGrafter"/>
</dbReference>
<dbReference type="AlphaFoldDB" id="A0A9X1CDW3"/>
<dbReference type="EMBL" id="JAUSUU010000014">
    <property type="protein sequence ID" value="MDQ0337145.1"/>
    <property type="molecule type" value="Genomic_DNA"/>
</dbReference>
<dbReference type="InterPro" id="IPR012373">
    <property type="entry name" value="Ferrdict_sens_TM"/>
</dbReference>
<feature type="domain" description="Protein FecR C-terminal" evidence="3">
    <location>
        <begin position="297"/>
        <end position="364"/>
    </location>
</feature>
<feature type="transmembrane region" description="Helical" evidence="1">
    <location>
        <begin position="67"/>
        <end position="86"/>
    </location>
</feature>
<dbReference type="Pfam" id="PF04773">
    <property type="entry name" value="FecR"/>
    <property type="match status" value="1"/>
</dbReference>
<organism evidence="4 6">
    <name type="scientific">Formosa algae</name>
    <dbReference type="NCBI Taxonomy" id="225843"/>
    <lineage>
        <taxon>Bacteria</taxon>
        <taxon>Pseudomonadati</taxon>
        <taxon>Bacteroidota</taxon>
        <taxon>Flavobacteriia</taxon>
        <taxon>Flavobacteriales</taxon>
        <taxon>Flavobacteriaceae</taxon>
        <taxon>Formosa</taxon>
    </lineage>
</organism>
<evidence type="ECO:0000313" key="7">
    <source>
        <dbReference type="Proteomes" id="UP001231587"/>
    </source>
</evidence>
<dbReference type="PANTHER" id="PTHR30273">
    <property type="entry name" value="PERIPLASMIC SIGNAL SENSOR AND SIGMA FACTOR ACTIVATOR FECR-RELATED"/>
    <property type="match status" value="1"/>
</dbReference>
<dbReference type="FunFam" id="2.60.120.1440:FF:000001">
    <property type="entry name" value="Putative anti-sigma factor"/>
    <property type="match status" value="1"/>
</dbReference>
<evidence type="ECO:0000313" key="4">
    <source>
        <dbReference type="EMBL" id="MBP1841654.1"/>
    </source>
</evidence>
<dbReference type="Proteomes" id="UP001138672">
    <property type="component" value="Unassembled WGS sequence"/>
</dbReference>
<dbReference type="PANTHER" id="PTHR30273:SF2">
    <property type="entry name" value="PROTEIN FECR"/>
    <property type="match status" value="1"/>
</dbReference>
<dbReference type="InterPro" id="IPR006860">
    <property type="entry name" value="FecR"/>
</dbReference>